<dbReference type="SUPFAM" id="SSF53335">
    <property type="entry name" value="S-adenosyl-L-methionine-dependent methyltransferases"/>
    <property type="match status" value="1"/>
</dbReference>
<dbReference type="InterPro" id="IPR041698">
    <property type="entry name" value="Methyltransf_25"/>
</dbReference>
<dbReference type="Proteomes" id="UP001526426">
    <property type="component" value="Unassembled WGS sequence"/>
</dbReference>
<dbReference type="Gene3D" id="3.40.50.150">
    <property type="entry name" value="Vaccinia Virus protein VP39"/>
    <property type="match status" value="1"/>
</dbReference>
<feature type="domain" description="Methyltransferase" evidence="2">
    <location>
        <begin position="37"/>
        <end position="131"/>
    </location>
</feature>
<evidence type="ECO:0000259" key="2">
    <source>
        <dbReference type="Pfam" id="PF13649"/>
    </source>
</evidence>
<dbReference type="GO" id="GO:0032259">
    <property type="term" value="P:methylation"/>
    <property type="evidence" value="ECO:0007669"/>
    <property type="project" value="UniProtKB-KW"/>
</dbReference>
<organism evidence="3 4">
    <name type="scientific">Spirulina subsalsa FACHB-351</name>
    <dbReference type="NCBI Taxonomy" id="234711"/>
    <lineage>
        <taxon>Bacteria</taxon>
        <taxon>Bacillati</taxon>
        <taxon>Cyanobacteriota</taxon>
        <taxon>Cyanophyceae</taxon>
        <taxon>Spirulinales</taxon>
        <taxon>Spirulinaceae</taxon>
        <taxon>Spirulina</taxon>
    </lineage>
</organism>
<name>A0ABT3L414_9CYAN</name>
<accession>A0ABT3L414</accession>
<keyword evidence="3" id="KW-0489">Methyltransferase</keyword>
<evidence type="ECO:0000313" key="3">
    <source>
        <dbReference type="EMBL" id="MCW6035844.1"/>
    </source>
</evidence>
<dbReference type="PANTHER" id="PTHR43861">
    <property type="entry name" value="TRANS-ACONITATE 2-METHYLTRANSFERASE-RELATED"/>
    <property type="match status" value="1"/>
</dbReference>
<dbReference type="InterPro" id="IPR029063">
    <property type="entry name" value="SAM-dependent_MTases_sf"/>
</dbReference>
<evidence type="ECO:0000256" key="1">
    <source>
        <dbReference type="ARBA" id="ARBA00022679"/>
    </source>
</evidence>
<comment type="caution">
    <text evidence="3">The sequence shown here is derived from an EMBL/GenBank/DDBJ whole genome shotgun (WGS) entry which is preliminary data.</text>
</comment>
<gene>
    <name evidence="3" type="ORF">K4A83_06095</name>
</gene>
<dbReference type="Pfam" id="PF13649">
    <property type="entry name" value="Methyltransf_25"/>
    <property type="match status" value="1"/>
</dbReference>
<evidence type="ECO:0000313" key="4">
    <source>
        <dbReference type="Proteomes" id="UP001526426"/>
    </source>
</evidence>
<reference evidence="3 4" key="1">
    <citation type="submission" date="2021-08" db="EMBL/GenBank/DDBJ databases">
        <title>Draft genome sequence of Spirulina subsalsa with high tolerance to salinity and hype-accumulation of phycocyanin.</title>
        <authorList>
            <person name="Pei H."/>
            <person name="Jiang L."/>
        </authorList>
    </citation>
    <scope>NUCLEOTIDE SEQUENCE [LARGE SCALE GENOMIC DNA]</scope>
    <source>
        <strain evidence="3 4">FACHB-351</strain>
    </source>
</reference>
<dbReference type="RefSeq" id="WP_265263558.1">
    <property type="nucleotide sequence ID" value="NZ_JAIHOM010000022.1"/>
</dbReference>
<dbReference type="EMBL" id="JAIHOM010000022">
    <property type="protein sequence ID" value="MCW6035844.1"/>
    <property type="molecule type" value="Genomic_DNA"/>
</dbReference>
<proteinExistence type="predicted"/>
<sequence length="243" mass="27952">MNIFFEIHTNLTRESPGGEEYTRQALGLLPPLEHPNILDIGCGPGSHTLTLAQCTDGKITAVDTHEPFLVELRVKVKTQGYEQRVHCVNQSMDSLSFPPQSFDLIWSEGAVYIMGFEQGLNNWRSLLKTQGYLVVSELVWLRANPPAEVAQFWGVNYPGMQARDALLAQIPQWGYQVLASFVLPEAAWWNYYQPLEIRLEELGQVYAQDEEALRIIAQEAQEIEMYRQYKDWYGYQFFVLEKV</sequence>
<keyword evidence="1" id="KW-0808">Transferase</keyword>
<dbReference type="GO" id="GO:0008168">
    <property type="term" value="F:methyltransferase activity"/>
    <property type="evidence" value="ECO:0007669"/>
    <property type="project" value="UniProtKB-KW"/>
</dbReference>
<dbReference type="CDD" id="cd02440">
    <property type="entry name" value="AdoMet_MTases"/>
    <property type="match status" value="1"/>
</dbReference>
<keyword evidence="4" id="KW-1185">Reference proteome</keyword>
<protein>
    <submittedName>
        <fullName evidence="3">Class I SAM-dependent methyltransferase</fullName>
    </submittedName>
</protein>